<evidence type="ECO:0000256" key="6">
    <source>
        <dbReference type="ARBA" id="ARBA00022679"/>
    </source>
</evidence>
<dbReference type="PANTHER" id="PTHR11254">
    <property type="entry name" value="HECT DOMAIN UBIQUITIN-PROTEIN LIGASE"/>
    <property type="match status" value="1"/>
</dbReference>
<dbReference type="GO" id="GO:0061630">
    <property type="term" value="F:ubiquitin protein ligase activity"/>
    <property type="evidence" value="ECO:0007669"/>
    <property type="project" value="UniProtKB-EC"/>
</dbReference>
<dbReference type="InterPro" id="IPR035983">
    <property type="entry name" value="Hect_E3_ubiquitin_ligase"/>
</dbReference>
<evidence type="ECO:0000256" key="12">
    <source>
        <dbReference type="SAM" id="MobiDB-lite"/>
    </source>
</evidence>
<dbReference type="CDD" id="cd14297">
    <property type="entry name" value="UBA2_spUBP14_like"/>
    <property type="match status" value="1"/>
</dbReference>
<comment type="subcellular location">
    <subcellularLocation>
        <location evidence="2">Nucleus</location>
    </subcellularLocation>
</comment>
<proteinExistence type="inferred from homology"/>
<dbReference type="Pfam" id="PF00632">
    <property type="entry name" value="HECT"/>
    <property type="match status" value="1"/>
</dbReference>
<dbReference type="OrthoDB" id="8068875at2759"/>
<feature type="region of interest" description="Disordered" evidence="12">
    <location>
        <begin position="2755"/>
        <end position="2782"/>
    </location>
</feature>
<dbReference type="EMBL" id="MCGT01000022">
    <property type="protein sequence ID" value="ORX50832.1"/>
    <property type="molecule type" value="Genomic_DNA"/>
</dbReference>
<evidence type="ECO:0000259" key="14">
    <source>
        <dbReference type="PROSITE" id="PS50237"/>
    </source>
</evidence>
<dbReference type="SUPFAM" id="SSF48371">
    <property type="entry name" value="ARM repeat"/>
    <property type="match status" value="1"/>
</dbReference>
<dbReference type="InterPro" id="IPR016024">
    <property type="entry name" value="ARM-type_fold"/>
</dbReference>
<dbReference type="InterPro" id="IPR010314">
    <property type="entry name" value="E3_Ub_ligase_DUF913"/>
</dbReference>
<evidence type="ECO:0000256" key="2">
    <source>
        <dbReference type="ARBA" id="ARBA00004123"/>
    </source>
</evidence>
<dbReference type="PROSITE" id="PS50237">
    <property type="entry name" value="HECT"/>
    <property type="match status" value="1"/>
</dbReference>
<dbReference type="SUPFAM" id="SSF46934">
    <property type="entry name" value="UBA-like"/>
    <property type="match status" value="1"/>
</dbReference>
<feature type="compositionally biased region" description="Acidic residues" evidence="12">
    <location>
        <begin position="2240"/>
        <end position="2265"/>
    </location>
</feature>
<evidence type="ECO:0000256" key="4">
    <source>
        <dbReference type="ARBA" id="ARBA00012485"/>
    </source>
</evidence>
<dbReference type="CDD" id="cd00078">
    <property type="entry name" value="HECTc"/>
    <property type="match status" value="1"/>
</dbReference>
<evidence type="ECO:0000256" key="10">
    <source>
        <dbReference type="ARBA" id="ARBA00034494"/>
    </source>
</evidence>
<dbReference type="Proteomes" id="UP000242146">
    <property type="component" value="Unassembled WGS sequence"/>
</dbReference>
<feature type="compositionally biased region" description="Polar residues" evidence="12">
    <location>
        <begin position="1802"/>
        <end position="1818"/>
    </location>
</feature>
<keyword evidence="8" id="KW-0509">mRNA transport</keyword>
<comment type="similarity">
    <text evidence="10">Belongs to the UPL family. TOM1/PTR1 subfamily.</text>
</comment>
<keyword evidence="7 11" id="KW-0833">Ubl conjugation pathway</keyword>
<dbReference type="GO" id="GO:0005634">
    <property type="term" value="C:nucleus"/>
    <property type="evidence" value="ECO:0007669"/>
    <property type="project" value="UniProtKB-SubCell"/>
</dbReference>
<keyword evidence="6" id="KW-0808">Transferase</keyword>
<keyword evidence="5" id="KW-0813">Transport</keyword>
<evidence type="ECO:0000256" key="9">
    <source>
        <dbReference type="ARBA" id="ARBA00023242"/>
    </source>
</evidence>
<dbReference type="Gene3D" id="3.30.2160.10">
    <property type="entry name" value="Hect, E3 ligase catalytic domain"/>
    <property type="match status" value="1"/>
</dbReference>
<feature type="region of interest" description="Disordered" evidence="12">
    <location>
        <begin position="886"/>
        <end position="940"/>
    </location>
</feature>
<feature type="compositionally biased region" description="Low complexity" evidence="12">
    <location>
        <begin position="2803"/>
        <end position="2819"/>
    </location>
</feature>
<dbReference type="SMART" id="SM00119">
    <property type="entry name" value="HECTc"/>
    <property type="match status" value="1"/>
</dbReference>
<dbReference type="PROSITE" id="PS50030">
    <property type="entry name" value="UBA"/>
    <property type="match status" value="1"/>
</dbReference>
<reference evidence="15 16" key="1">
    <citation type="submission" date="2016-07" db="EMBL/GenBank/DDBJ databases">
        <title>Pervasive Adenine N6-methylation of Active Genes in Fungi.</title>
        <authorList>
            <consortium name="DOE Joint Genome Institute"/>
            <person name="Mondo S.J."/>
            <person name="Dannebaum R.O."/>
            <person name="Kuo R.C."/>
            <person name="Labutti K."/>
            <person name="Haridas S."/>
            <person name="Kuo A."/>
            <person name="Salamov A."/>
            <person name="Ahrendt S.R."/>
            <person name="Lipzen A."/>
            <person name="Sullivan W."/>
            <person name="Andreopoulos W.B."/>
            <person name="Clum A."/>
            <person name="Lindquist E."/>
            <person name="Daum C."/>
            <person name="Ramamoorthy G.K."/>
            <person name="Gryganskyi A."/>
            <person name="Culley D."/>
            <person name="Magnuson J.K."/>
            <person name="James T.Y."/>
            <person name="O'Malley M.A."/>
            <person name="Stajich J.E."/>
            <person name="Spatafora J.W."/>
            <person name="Visel A."/>
            <person name="Grigoriev I.V."/>
        </authorList>
    </citation>
    <scope>NUCLEOTIDE SEQUENCE [LARGE SCALE GENOMIC DNA]</scope>
    <source>
        <strain evidence="15 16">NRRL 3301</strain>
    </source>
</reference>
<evidence type="ECO:0000256" key="7">
    <source>
        <dbReference type="ARBA" id="ARBA00022786"/>
    </source>
</evidence>
<feature type="compositionally biased region" description="Acidic residues" evidence="12">
    <location>
        <begin position="2175"/>
        <end position="2221"/>
    </location>
</feature>
<dbReference type="SMART" id="SM00165">
    <property type="entry name" value="UBA"/>
    <property type="match status" value="1"/>
</dbReference>
<dbReference type="FunFam" id="3.30.2410.10:FF:000004">
    <property type="entry name" value="E3 ubiquitin-protein ligase HUWE1, variant"/>
    <property type="match status" value="1"/>
</dbReference>
<feature type="compositionally biased region" description="Low complexity" evidence="12">
    <location>
        <begin position="2666"/>
        <end position="2688"/>
    </location>
</feature>
<feature type="domain" description="UBA" evidence="13">
    <location>
        <begin position="1247"/>
        <end position="1287"/>
    </location>
</feature>
<dbReference type="FunFam" id="3.90.1750.10:FF:000003">
    <property type="entry name" value="E3 ubiquitin-protein ligase UPL1"/>
    <property type="match status" value="1"/>
</dbReference>
<dbReference type="FunFam" id="3.90.1750.10:FF:000026">
    <property type="entry name" value="E3 ubiquitin-protein ligase HACE1"/>
    <property type="match status" value="1"/>
</dbReference>
<dbReference type="GO" id="GO:0051028">
    <property type="term" value="P:mRNA transport"/>
    <property type="evidence" value="ECO:0007669"/>
    <property type="project" value="UniProtKB-KW"/>
</dbReference>
<protein>
    <recommendedName>
        <fullName evidence="4">HECT-type E3 ubiquitin transferase</fullName>
        <ecNumber evidence="4">2.3.2.26</ecNumber>
    </recommendedName>
</protein>
<feature type="compositionally biased region" description="Low complexity" evidence="12">
    <location>
        <begin position="2971"/>
        <end position="2983"/>
    </location>
</feature>
<feature type="compositionally biased region" description="Low complexity" evidence="12">
    <location>
        <begin position="2992"/>
        <end position="3001"/>
    </location>
</feature>
<dbReference type="GO" id="GO:0006511">
    <property type="term" value="P:ubiquitin-dependent protein catabolic process"/>
    <property type="evidence" value="ECO:0007669"/>
    <property type="project" value="TreeGrafter"/>
</dbReference>
<feature type="region of interest" description="Disordered" evidence="12">
    <location>
        <begin position="3114"/>
        <end position="3144"/>
    </location>
</feature>
<feature type="compositionally biased region" description="Acidic residues" evidence="12">
    <location>
        <begin position="1355"/>
        <end position="1406"/>
    </location>
</feature>
<dbReference type="Pfam" id="PF14377">
    <property type="entry name" value="UBM"/>
    <property type="match status" value="2"/>
</dbReference>
<evidence type="ECO:0000313" key="15">
    <source>
        <dbReference type="EMBL" id="ORX50832.1"/>
    </source>
</evidence>
<feature type="compositionally biased region" description="Acidic residues" evidence="12">
    <location>
        <begin position="2313"/>
        <end position="2333"/>
    </location>
</feature>
<evidence type="ECO:0000259" key="13">
    <source>
        <dbReference type="PROSITE" id="PS50030"/>
    </source>
</evidence>
<dbReference type="Pfam" id="PF06012">
    <property type="entry name" value="DUF908"/>
    <property type="match status" value="2"/>
</dbReference>
<evidence type="ECO:0000256" key="11">
    <source>
        <dbReference type="PROSITE-ProRule" id="PRU00104"/>
    </source>
</evidence>
<feature type="region of interest" description="Disordered" evidence="12">
    <location>
        <begin position="2075"/>
        <end position="2111"/>
    </location>
</feature>
<feature type="active site" description="Glycyl thioester intermediate" evidence="11">
    <location>
        <position position="3745"/>
    </location>
</feature>
<dbReference type="Pfam" id="PF06025">
    <property type="entry name" value="DUF913"/>
    <property type="match status" value="1"/>
</dbReference>
<dbReference type="InterPro" id="IPR000569">
    <property type="entry name" value="HECT_dom"/>
</dbReference>
<feature type="region of interest" description="Disordered" evidence="12">
    <location>
        <begin position="2795"/>
        <end position="2827"/>
    </location>
</feature>
<feature type="compositionally biased region" description="Acidic residues" evidence="12">
    <location>
        <begin position="2137"/>
        <end position="2147"/>
    </location>
</feature>
<evidence type="ECO:0000256" key="1">
    <source>
        <dbReference type="ARBA" id="ARBA00000885"/>
    </source>
</evidence>
<dbReference type="InterPro" id="IPR010309">
    <property type="entry name" value="E3_Ub_ligase_DUF908"/>
</dbReference>
<feature type="compositionally biased region" description="Basic and acidic residues" evidence="12">
    <location>
        <begin position="2075"/>
        <end position="2084"/>
    </location>
</feature>
<keyword evidence="16" id="KW-1185">Reference proteome</keyword>
<comment type="caution">
    <text evidence="15">The sequence shown here is derived from an EMBL/GenBank/DDBJ whole genome shotgun (WGS) entry which is preliminary data.</text>
</comment>
<dbReference type="SUPFAM" id="SSF56204">
    <property type="entry name" value="Hect, E3 ligase catalytic domain"/>
    <property type="match status" value="1"/>
</dbReference>
<feature type="region of interest" description="Disordered" evidence="12">
    <location>
        <begin position="1587"/>
        <end position="1608"/>
    </location>
</feature>
<evidence type="ECO:0000256" key="8">
    <source>
        <dbReference type="ARBA" id="ARBA00022816"/>
    </source>
</evidence>
<comment type="pathway">
    <text evidence="3">Protein modification; protein ubiquitination.</text>
</comment>
<evidence type="ECO:0000313" key="16">
    <source>
        <dbReference type="Proteomes" id="UP000242146"/>
    </source>
</evidence>
<feature type="compositionally biased region" description="Low complexity" evidence="12">
    <location>
        <begin position="1294"/>
        <end position="1329"/>
    </location>
</feature>
<dbReference type="InterPro" id="IPR009060">
    <property type="entry name" value="UBA-like_sf"/>
</dbReference>
<dbReference type="PANTHER" id="PTHR11254:SF67">
    <property type="entry name" value="E3 UBIQUITIN-PROTEIN LIGASE HUWE1"/>
    <property type="match status" value="1"/>
</dbReference>
<feature type="region of interest" description="Disordered" evidence="12">
    <location>
        <begin position="2538"/>
        <end position="2559"/>
    </location>
</feature>
<feature type="compositionally biased region" description="Basic and acidic residues" evidence="12">
    <location>
        <begin position="2148"/>
        <end position="2163"/>
    </location>
</feature>
<dbReference type="InterPro" id="IPR015940">
    <property type="entry name" value="UBA"/>
</dbReference>
<dbReference type="GO" id="GO:0005737">
    <property type="term" value="C:cytoplasm"/>
    <property type="evidence" value="ECO:0007669"/>
    <property type="project" value="TreeGrafter"/>
</dbReference>
<sequence>MKIKKAPSKKLSPLSASLQQVIKQLEDAPEEQLVSIITEQLDQWTFSRGDLFHWVTVLNRFDTILERLCQDHKLDAIQRVPFQPAEKQLILAILQLCPVLFEHCTNRNIFNSYEHLSALLNTSDVDILEAVLRFMLRPAQRVTNPRAMRSSFVAPQEKIIELAKGWPTPDHALLDLCNDRMPITEDMTTAHFQFYRTSDDPSHPQEGVQVIACQLAAQPKSDIDWFQSLVDQYNVPKEHHFELFNRVRIANNITNPSVRKKMLICQLAALTIMAHTATESTAQNKVFVYEPHLIPHLAETIQPEKAVDELIQTYALYAMDGIARHRSQLTDVLQACNASANHGPLLHILRQINQASTDTFDSEFLDALFTLLLYMVQTPSGSQILMSAGIIPILLGMLDNQESLQIKSVTKVVGLLDGVVNAISASFSAFCNANGVEILLNRIKTEVHLAMEYASTSDSMDQNQTTNTVSGQLAYERISLIKVMLRFLIRMMESTGTSDGLRNLIDSSAPVSLRLIISHPKTFGNSVFTLAVNVASTFIHNEPTSLAILQEQKLPQAFLDAISHYETPNLEVMVAAIHAFGAICLNGPGLQMFNDINPLPHFFDMLTHPDYLRSSNEVDGATGLGNAMDELVRHHPSLRPEVFRCVITMVKKVLAIGNEDIGKPTDNDHLLRLVKTDPDIDMDAKPDEKFECLTQSFIDLVARFLEGLFQNQANIREFVKDKGPEMLLDYFALPNLPSSFSVSIAFDSLTYLLRLISEVSPIPTVLAVAEKARASLKFILDDNATRTTSMVRPYIDVKDNEQDKIGKGNDLLHKFIVMNGYVSLLANLCCSSHLAHGKNGIALVNEFVSQGDKDNIIILLGELHRTMVWENILLRESVPKSWYNFKSTKKPDSQTDNPLGITGVDGHRQSMDGSPAADSTTALTSSSAAPPTSDADKDLDSKDPRIVNIKHFKIYLTEIPLALTPFFQLMSKVTVGRRNIDSTQIRQAFKWARLMTKVLMDSINWPCIEADDAPPCKYNYLASMFSMTSMLLLDDRTAPGLNTPLAVTYDRQGGVKLMTDRLDQLWQTALSLQSTISEDDPDTSKQDVLHRINSSIELLLAVLANISSTKLLMDSPFTFHFTKKDHDAPDYFESRTWNISVSVKVADIRKHLHSKYLYKAPKFVLRMLFKCLSQIIASDMDKPKQDAAATASSSALGVNLGSLGAAAAAAAAASSSGNNADAAARIHASLAASMPPSSGTTARPPVVPNEAGVQTLVDMGFNRAGAEQAMIRCNNHISRAVDYLFSHPMDFLTSTNHTQTSSQQDQQEPDTDAPAPAAAADPSTDGDQPPSSPPPSSTTTSAADQLQEDDQHHEDDEDEDDAHSDMHEDEDEEHEDYSEDEELMNLDNDSMEEDEDDDDGEAEDEHSDNPYRFSLMTPGNQAKDKGKIKATEDPVDLETFKAIRQELRDSIPTLLLPLLDERDDVLFEVHDLLLVICKFDTDNSFAKHLLTLLVDRIQRSLQKEKSESQQSLCRQLRLLALLLRDPPFHRVLRDMTSTLACLFDLFTKHQDELTQPDQPTPAWLASALLVLEMVISIADEPTHVKLTAEQDQEGGEPDKEAADDVEMQESEAATLTLDQRSSLLESCVAMLKKPSLSKDDLYAILRVLVRLTKSHDAAMKLVELGGLDLLFSKPRSSLEGFQGQQAFIVLILRHVIEDRAVLEEQIEDIITTWGTVPRPRNLDVQTFFRNNAAIALRNPDAFLRVSEKICRLTRYSKYDRNRQIKVLSKEDQADAASHDQSSSSSTTPAAAASGPEASTGTDNSQQPASQPQRSNRNSSTVISHLLNELLATRAKVATDEKPTDLTYAYTGFLLQCLVELVSSYPSCKYDMFWFSRHRGNKDGAQPRPRHAILNLLINDLLPHNAIKPGDDESRKQQGISMWTSCVLVAMCYNTLSRSEDHAATNYASDTKYDLNHVRKYVLEGIVKAFKDLTQSTAMLSAKYNKYLSLADLCHRVLNARPNPGHVHQQHKEDASLQLAKIMLDKGFVGVMTSAISDVDVNYPHAKTVLGTMIRPLEQLTKLAVTIERKAAEERAAKDAKKAADAKAAASTSSQPTSSSLQQRALASQGSGDVTMASADMVHSNSNLSLTSASSVEPADDDDDDDNLIPEHDHDHEDTPDLYRHSSLGMFNGSVMDEDEDHYDETDEEGVSFDEEEFDDETGSDLSDMSEEDGDEDGDQEMEVVLRHYETDEEHEHGTDESGDESDEDESDEDDAHDHDTDDEDDGHAVTWRFEDMDDEGVFVGAEITIESDEEEPEAHRHHRGFDESHENDLDTLDQSDFDEEEGSEGYLEDEVDAELNDGVLIDEDDLDPFFVEDGQSNMQLTFNDEESWQERSRSFGGLGFRRPGRSAQTRRLELAGRPFRGIGADPSAPLAGGDDVTTHPLLANQRDMGESTDVVGGVSRPWDSGARRHRLGAGHTGGHSGLNVQAFEDIMGENAIRVLESILTSYGSGENFRVSGLGGHSRLLRPFANDHGHDHLIAGGLTVNNTGLGASTSAGAGAGASGDQAAGSSSATPASTILQEESRQTLAILHDFQPMTTADRWNQEGRMLYGNIMTDLASKLTNALLNGLIPLALEEEKKRREAEKRQAEQRRQEELERQAKERKQREEEERKKAEEEERLAAERAAAAAAAAEEQLRQQQELAEAMDVSSSPAPDATEEVTVADESQTDQQQQRTTIIINGEPVDISGTGIDVEFLEALPDDLREEVINQHMREQQPAPQPAEEDSISPEFLDALPPDIREEVLRQEAIERERRERQRRQQQTPQPAQDTAPSPSANNDNGLLSDINSRNLLGAIVRDLDGLRSSSSPGDPLNRLIGRFRQETRSNAGTTASNKKHVGRIDTMQLVDRTQLATLARLLFVPQSISRNLLNKLLLNLCENSKTRGDLLSLLICILHDGSVDLAEVDKSFAQLSLYPKAASLSASTSSLAPASSSSSSTAPAVAGGNSNEPTTSAPTTTTIGENVPNLITQRCLDVLQYVVSSNEQSLTYFLAENDCLAGLKRASSKKGKHKEKDPAKPSSKYPLLVLMSLLDRPVFIENTTLMEQLMNLLATMCRPFPALVRKYVEKVESQKQQPEATSSELASTEAAPAPPVAHKKPVPKPPTIPDHYLKMVVHVLTSGECSSRTFQYTLGVISHLSALDGALQAITRELTEAAKVSGRQILQDLQELSQVLCDSMPGTDIQASIMSPFLAATSHQAKLLRVLKTIDYVYSRKRPSTSSEDDAKEKDEKRVLAIYDQLDFLALWKMLGNCLSQIHEKEEFINVATVLLPLIESFMVVSKYAAGGHLPSTSSTGAVASPGAVTAAPLDSELPEDSFFFKFTEEHKKILNIMVRNNPTLMSGSFSLLVRNPKILEFDNKRNYFHQQLHKRSEPRSHFPPLQLNVRRQYVFEDSYQQLLGRPGRDIKHGKLMVRFYDEEGVDAGGVSREWFSVLARQMFDPNYALFIASAADKLTYQPNRASYVNNDHLSYFKFVGRVIGKAIYDGRLLDAYFTRSFYKHILNRSVDYRDVEAIDPEYYKSLVWMLDNDITDVIDLTFSMEIDDFGTTKTVDLKPGGRDLAVTEANKHEYVNLVTEQKLTIAIRDQINGFLQGFHDIIPPELIQIFNEQELELLISGLPDIDLDDWKNNTTYETYHANSPQVQWFWRAVRSFDQEERAKLLQFSTGTSKVPLNGFSHLQGSGGIQKFQIHKDFGGENRLPSAHTCFNQVDIPEYDSYESLRANLVKAINECATGFAFV</sequence>
<dbReference type="Gene3D" id="3.90.1750.10">
    <property type="entry name" value="Hect, E3 ligase catalytic domains"/>
    <property type="match status" value="1"/>
</dbReference>
<dbReference type="Pfam" id="PF22562">
    <property type="entry name" value="UBA_7"/>
    <property type="match status" value="1"/>
</dbReference>
<feature type="region of interest" description="Disordered" evidence="12">
    <location>
        <begin position="1294"/>
        <end position="1429"/>
    </location>
</feature>
<feature type="compositionally biased region" description="Low complexity" evidence="12">
    <location>
        <begin position="2085"/>
        <end position="2110"/>
    </location>
</feature>
<dbReference type="GO" id="GO:0000209">
    <property type="term" value="P:protein polyubiquitination"/>
    <property type="evidence" value="ECO:0007669"/>
    <property type="project" value="TreeGrafter"/>
</dbReference>
<evidence type="ECO:0000256" key="3">
    <source>
        <dbReference type="ARBA" id="ARBA00004906"/>
    </source>
</evidence>
<feature type="region of interest" description="Disordered" evidence="12">
    <location>
        <begin position="2971"/>
        <end position="3002"/>
    </location>
</feature>
<dbReference type="FunFam" id="3.30.2160.10:FF:000001">
    <property type="entry name" value="E3 ubiquitin-protein ligase NEDD4-like"/>
    <property type="match status" value="1"/>
</dbReference>
<dbReference type="Gene3D" id="1.10.8.10">
    <property type="entry name" value="DNA helicase RuvA subunit, C-terminal domain"/>
    <property type="match status" value="1"/>
</dbReference>
<gene>
    <name evidence="15" type="ORF">DM01DRAFT_1090162</name>
</gene>
<organism evidence="15 16">
    <name type="scientific">Hesseltinella vesiculosa</name>
    <dbReference type="NCBI Taxonomy" id="101127"/>
    <lineage>
        <taxon>Eukaryota</taxon>
        <taxon>Fungi</taxon>
        <taxon>Fungi incertae sedis</taxon>
        <taxon>Mucoromycota</taxon>
        <taxon>Mucoromycotina</taxon>
        <taxon>Mucoromycetes</taxon>
        <taxon>Mucorales</taxon>
        <taxon>Cunninghamellaceae</taxon>
        <taxon>Hesseltinella</taxon>
    </lineage>
</organism>
<feature type="domain" description="HECT" evidence="14">
    <location>
        <begin position="3442"/>
        <end position="3778"/>
    </location>
</feature>
<evidence type="ECO:0000256" key="5">
    <source>
        <dbReference type="ARBA" id="ARBA00022448"/>
    </source>
</evidence>
<dbReference type="STRING" id="101127.A0A1X2GCP2"/>
<feature type="compositionally biased region" description="Low complexity" evidence="12">
    <location>
        <begin position="3117"/>
        <end position="3130"/>
    </location>
</feature>
<keyword evidence="9" id="KW-0539">Nucleus</keyword>
<dbReference type="EC" id="2.3.2.26" evidence="4"/>
<feature type="compositionally biased region" description="Low complexity" evidence="12">
    <location>
        <begin position="914"/>
        <end position="933"/>
    </location>
</feature>
<dbReference type="InterPro" id="IPR025527">
    <property type="entry name" value="HUWE1/Rev1_UBM"/>
</dbReference>
<feature type="compositionally biased region" description="Basic and acidic residues" evidence="12">
    <location>
        <begin position="2624"/>
        <end position="2665"/>
    </location>
</feature>
<accession>A0A1X2GCP2</accession>
<feature type="region of interest" description="Disordered" evidence="12">
    <location>
        <begin position="1769"/>
        <end position="1818"/>
    </location>
</feature>
<feature type="region of interest" description="Disordered" evidence="12">
    <location>
        <begin position="2624"/>
        <end position="2718"/>
    </location>
</feature>
<feature type="region of interest" description="Disordered" evidence="12">
    <location>
        <begin position="2128"/>
        <end position="2333"/>
    </location>
</feature>
<comment type="catalytic activity">
    <reaction evidence="1">
        <text>S-ubiquitinyl-[E2 ubiquitin-conjugating enzyme]-L-cysteine + [acceptor protein]-L-lysine = [E2 ubiquitin-conjugating enzyme]-L-cysteine + N(6)-ubiquitinyl-[acceptor protein]-L-lysine.</text>
        <dbReference type="EC" id="2.3.2.26"/>
    </reaction>
</comment>
<name>A0A1X2GCP2_9FUNG</name>
<dbReference type="UniPathway" id="UPA00143"/>
<dbReference type="Gene3D" id="3.30.2410.10">
    <property type="entry name" value="Hect, E3 ligase catalytic domain"/>
    <property type="match status" value="1"/>
</dbReference>
<feature type="compositionally biased region" description="Basic and acidic residues" evidence="12">
    <location>
        <begin position="2223"/>
        <end position="2239"/>
    </location>
</feature>
<feature type="compositionally biased region" description="Low complexity" evidence="12">
    <location>
        <begin position="1774"/>
        <end position="1801"/>
    </location>
</feature>
<dbReference type="InterPro" id="IPR050409">
    <property type="entry name" value="E3_ubiq-protein_ligase"/>
</dbReference>